<dbReference type="GO" id="GO:0016787">
    <property type="term" value="F:hydrolase activity"/>
    <property type="evidence" value="ECO:0007669"/>
    <property type="project" value="InterPro"/>
</dbReference>
<dbReference type="Proteomes" id="UP000054279">
    <property type="component" value="Unassembled WGS sequence"/>
</dbReference>
<organism evidence="2 3">
    <name type="scientific">Sphaerobolus stellatus (strain SS14)</name>
    <dbReference type="NCBI Taxonomy" id="990650"/>
    <lineage>
        <taxon>Eukaryota</taxon>
        <taxon>Fungi</taxon>
        <taxon>Dikarya</taxon>
        <taxon>Basidiomycota</taxon>
        <taxon>Agaricomycotina</taxon>
        <taxon>Agaricomycetes</taxon>
        <taxon>Phallomycetidae</taxon>
        <taxon>Geastrales</taxon>
        <taxon>Sphaerobolaceae</taxon>
        <taxon>Sphaerobolus</taxon>
    </lineage>
</organism>
<evidence type="ECO:0000313" key="2">
    <source>
        <dbReference type="EMBL" id="KIJ44556.1"/>
    </source>
</evidence>
<sequence length="256" mass="28468">MSNPAILAEPPSADCCKPGFIHSGELKGETIKIAGFDTYAAHPPQPSKKVILAFPDAHGPFHINNQLLFDYFASQGFFVVAVDYFEGNSVQINRDKTGFDVMAWINPKLERAREIIAPKWIEAVIEKYGGTDMKFGTVGYCFGASFVIDICATDKVKAGAFAHPSFLDENHFASELASSPGPLLLACAEENHTFSPGSRHQSEELLKANQATYFNQLFSGVKHEFTLRGNMEVEHEHWAKEQSAYGMVSWWNRFLV</sequence>
<dbReference type="OrthoDB" id="1393670at2759"/>
<dbReference type="SUPFAM" id="SSF53474">
    <property type="entry name" value="alpha/beta-Hydrolases"/>
    <property type="match status" value="1"/>
</dbReference>
<feature type="domain" description="Dienelactone hydrolase" evidence="1">
    <location>
        <begin position="36"/>
        <end position="254"/>
    </location>
</feature>
<gene>
    <name evidence="2" type="ORF">M422DRAFT_30366</name>
</gene>
<dbReference type="PANTHER" id="PTHR17630:SF44">
    <property type="entry name" value="PROTEIN AIM2"/>
    <property type="match status" value="1"/>
</dbReference>
<dbReference type="Pfam" id="PF01738">
    <property type="entry name" value="DLH"/>
    <property type="match status" value="1"/>
</dbReference>
<dbReference type="InterPro" id="IPR029058">
    <property type="entry name" value="AB_hydrolase_fold"/>
</dbReference>
<dbReference type="PANTHER" id="PTHR17630">
    <property type="entry name" value="DIENELACTONE HYDROLASE"/>
    <property type="match status" value="1"/>
</dbReference>
<evidence type="ECO:0000313" key="3">
    <source>
        <dbReference type="Proteomes" id="UP000054279"/>
    </source>
</evidence>
<keyword evidence="3" id="KW-1185">Reference proteome</keyword>
<evidence type="ECO:0000259" key="1">
    <source>
        <dbReference type="Pfam" id="PF01738"/>
    </source>
</evidence>
<dbReference type="EMBL" id="KN837117">
    <property type="protein sequence ID" value="KIJ44556.1"/>
    <property type="molecule type" value="Genomic_DNA"/>
</dbReference>
<dbReference type="HOGENOM" id="CLU_054590_2_1_1"/>
<dbReference type="AlphaFoldDB" id="A0A0C9W0W3"/>
<dbReference type="Gene3D" id="3.40.50.1820">
    <property type="entry name" value="alpha/beta hydrolase"/>
    <property type="match status" value="1"/>
</dbReference>
<dbReference type="InterPro" id="IPR002925">
    <property type="entry name" value="Dienelactn_hydro"/>
</dbReference>
<accession>A0A0C9W0W3</accession>
<protein>
    <recommendedName>
        <fullName evidence="1">Dienelactone hydrolase domain-containing protein</fullName>
    </recommendedName>
</protein>
<reference evidence="2 3" key="1">
    <citation type="submission" date="2014-06" db="EMBL/GenBank/DDBJ databases">
        <title>Evolutionary Origins and Diversification of the Mycorrhizal Mutualists.</title>
        <authorList>
            <consortium name="DOE Joint Genome Institute"/>
            <consortium name="Mycorrhizal Genomics Consortium"/>
            <person name="Kohler A."/>
            <person name="Kuo A."/>
            <person name="Nagy L.G."/>
            <person name="Floudas D."/>
            <person name="Copeland A."/>
            <person name="Barry K.W."/>
            <person name="Cichocki N."/>
            <person name="Veneault-Fourrey C."/>
            <person name="LaButti K."/>
            <person name="Lindquist E.A."/>
            <person name="Lipzen A."/>
            <person name="Lundell T."/>
            <person name="Morin E."/>
            <person name="Murat C."/>
            <person name="Riley R."/>
            <person name="Ohm R."/>
            <person name="Sun H."/>
            <person name="Tunlid A."/>
            <person name="Henrissat B."/>
            <person name="Grigoriev I.V."/>
            <person name="Hibbett D.S."/>
            <person name="Martin F."/>
        </authorList>
    </citation>
    <scope>NUCLEOTIDE SEQUENCE [LARGE SCALE GENOMIC DNA]</scope>
    <source>
        <strain evidence="2 3">SS14</strain>
    </source>
</reference>
<proteinExistence type="predicted"/>
<name>A0A0C9W0W3_SPHS4</name>